<gene>
    <name evidence="1" type="ORF">N0392_05830</name>
</gene>
<protein>
    <submittedName>
        <fullName evidence="1">Uncharacterized protein</fullName>
    </submittedName>
</protein>
<proteinExistence type="predicted"/>
<dbReference type="Proteomes" id="UP001076655">
    <property type="component" value="Unassembled WGS sequence"/>
</dbReference>
<sequence length="212" mass="23975">MQLKTRIIDMSPTLKAINQVDPEAFDAFFADYKNAGSIPGKREGHYMRVQQWATANLKHLLYLAADDAVINYGKMRLQFLQKALAQDTSGDFCFRVLHPEVSGPPDMKLASAEYRNFIISNRAVLDLVNSAGEGIPVEHYSADDINILFSAQIQEPADKYGDRFLMDDLLALAENKRQTCQMEIDLMDAVLKAPPRESAELIRYVFADEWPE</sequence>
<dbReference type="RefSeq" id="WP_267785329.1">
    <property type="nucleotide sequence ID" value="NZ_JAPNMI010000003.1"/>
</dbReference>
<organism evidence="1 2">
    <name type="scientific">Morganella morganii</name>
    <name type="common">Proteus morganii</name>
    <dbReference type="NCBI Taxonomy" id="582"/>
    <lineage>
        <taxon>Bacteria</taxon>
        <taxon>Pseudomonadati</taxon>
        <taxon>Pseudomonadota</taxon>
        <taxon>Gammaproteobacteria</taxon>
        <taxon>Enterobacterales</taxon>
        <taxon>Morganellaceae</taxon>
        <taxon>Morganella</taxon>
    </lineage>
</organism>
<dbReference type="EMBL" id="JAPNMI010000003">
    <property type="protein sequence ID" value="MCY0789202.1"/>
    <property type="molecule type" value="Genomic_DNA"/>
</dbReference>
<accession>A0A9Q4CMS0</accession>
<evidence type="ECO:0000313" key="1">
    <source>
        <dbReference type="EMBL" id="MCY0789202.1"/>
    </source>
</evidence>
<dbReference type="AlphaFoldDB" id="A0A9Q4CMS0"/>
<name>A0A9Q4CMS0_MORMO</name>
<evidence type="ECO:0000313" key="2">
    <source>
        <dbReference type="Proteomes" id="UP001076655"/>
    </source>
</evidence>
<reference evidence="1" key="1">
    <citation type="submission" date="2022-08" db="EMBL/GenBank/DDBJ databases">
        <authorList>
            <person name="Dale J.L."/>
        </authorList>
    </citation>
    <scope>NUCLEOTIDE SEQUENCE</scope>
    <source>
        <strain evidence="1">2022EL-00758</strain>
    </source>
</reference>
<comment type="caution">
    <text evidence="1">The sequence shown here is derived from an EMBL/GenBank/DDBJ whole genome shotgun (WGS) entry which is preliminary data.</text>
</comment>